<organism evidence="1 2">
    <name type="scientific">Helicobacter pylori GAM100Ai</name>
    <dbReference type="NCBI Taxonomy" id="1159019"/>
    <lineage>
        <taxon>Bacteria</taxon>
        <taxon>Pseudomonadati</taxon>
        <taxon>Campylobacterota</taxon>
        <taxon>Epsilonproteobacteria</taxon>
        <taxon>Campylobacterales</taxon>
        <taxon>Helicobacteraceae</taxon>
        <taxon>Helicobacter</taxon>
    </lineage>
</organism>
<reference evidence="2" key="1">
    <citation type="submission" date="2023-07" db="EMBL/GenBank/DDBJ databases">
        <authorList>
            <person name="Weinstock G."/>
            <person name="Sodergren E."/>
            <person name="Lobos E.A."/>
            <person name="Fulton L."/>
            <person name="Fulton R."/>
            <person name="Courtney L."/>
            <person name="Fronick C."/>
            <person name="O'Laughlin M."/>
            <person name="Godfrey J."/>
            <person name="Wilson R.M."/>
            <person name="Miner T."/>
            <person name="Farmer C."/>
            <person name="Delehaunty K."/>
            <person name="Cordes M."/>
            <person name="Minx P."/>
            <person name="Tomlinson C."/>
            <person name="Chen J."/>
            <person name="Wollam A."/>
            <person name="Pepin K.H."/>
            <person name="Bhonagiri V."/>
            <person name="Zhang X."/>
            <person name="Suruliraj S."/>
            <person name="Antonio M."/>
            <person name="Secka O."/>
            <person name="Thomas J."/>
            <person name="Warren W."/>
            <person name="Mitreva M."/>
            <person name="Mardis E.R."/>
            <person name="Wilson R.K."/>
        </authorList>
    </citation>
    <scope>NUCLEOTIDE SEQUENCE [LARGE SCALE GENOMIC DNA]</scope>
    <source>
        <strain evidence="2">GAM100Ai</strain>
    </source>
</reference>
<comment type="caution">
    <text evidence="1">The sequence shown here is derived from an EMBL/GenBank/DDBJ whole genome shotgun (WGS) entry which is preliminary data.</text>
</comment>
<dbReference type="EMBL" id="ANFP01000059">
    <property type="protein sequence ID" value="EKQ71942.1"/>
    <property type="molecule type" value="Genomic_DNA"/>
</dbReference>
<dbReference type="AlphaFoldDB" id="A0AB72ZTZ4"/>
<name>A0AB72ZTZ4_HELPX</name>
<evidence type="ECO:0000313" key="2">
    <source>
        <dbReference type="Proteomes" id="UP000001345"/>
    </source>
</evidence>
<sequence>MTKPPNGGLKWGVKRLVILWAILKMLKSALNNSFFNYSYFENIFF</sequence>
<accession>A0AB72ZTZ4</accession>
<evidence type="ECO:0000313" key="1">
    <source>
        <dbReference type="EMBL" id="EKQ71942.1"/>
    </source>
</evidence>
<proteinExistence type="predicted"/>
<dbReference type="Proteomes" id="UP000001345">
    <property type="component" value="Unassembled WGS sequence"/>
</dbReference>
<protein>
    <submittedName>
        <fullName evidence="1">Uncharacterized protein</fullName>
    </submittedName>
</protein>
<gene>
    <name evidence="1" type="ORF">HMPREF1391_01167</name>
</gene>